<name>A0AAV8UI82_9RHOD</name>
<evidence type="ECO:0000256" key="1">
    <source>
        <dbReference type="ARBA" id="ARBA00004604"/>
    </source>
</evidence>
<dbReference type="PANTHER" id="PTHR12728:SF0">
    <property type="entry name" value="RIBOSOME PRODUCTION FACTOR 2 HOMOLOG"/>
    <property type="match status" value="1"/>
</dbReference>
<protein>
    <recommendedName>
        <fullName evidence="4">Ribosome production factor 2 homolog</fullName>
    </recommendedName>
    <alternativeName>
        <fullName evidence="4">Ribosome biogenesis protein RPF2 homolog</fullName>
    </alternativeName>
</protein>
<proteinExistence type="inferred from homology"/>
<keyword evidence="3 4" id="KW-0539">Nucleus</keyword>
<dbReference type="AlphaFoldDB" id="A0AAV8UI82"/>
<dbReference type="PANTHER" id="PTHR12728">
    <property type="entry name" value="BRIX DOMAIN CONTAINING PROTEIN"/>
    <property type="match status" value="1"/>
</dbReference>
<dbReference type="GO" id="GO:0000463">
    <property type="term" value="P:maturation of LSU-rRNA from tricistronic rRNA transcript (SSU-rRNA, 5.8S rRNA, LSU-rRNA)"/>
    <property type="evidence" value="ECO:0007669"/>
    <property type="project" value="TreeGrafter"/>
</dbReference>
<gene>
    <name evidence="6" type="ORF">NDN08_006657</name>
</gene>
<sequence length="307" mass="34223">MVGSIAARRAKTKRGRREILKHEPKMVENPKVLACLRGHATSSVVNGVLKEFYSLRRPLAKSFTRKNSIRPFEAAGEAPLEALLAKNDCSLFMLGNHTKKRPHNLILGRLFDGHLLDMVEFGIEDFVSLEAYTGRKRSLGIKPCVVFKGDFSSDPNLEKVKNLLLDVFRGPNASEVDLAGLEAMVTVEVKDGPRIVIRHHRILLKKSGGRLPRVELEDTGPTMELSIRRSQFAAPELMKMALRQPKGLKSKKVKNISYEEGLGDTVGKVHVQKQDMKDLALRKMKGLRKGALKAAEQGENENDNAEN</sequence>
<dbReference type="GO" id="GO:0005730">
    <property type="term" value="C:nucleolus"/>
    <property type="evidence" value="ECO:0007669"/>
    <property type="project" value="UniProtKB-SubCell"/>
</dbReference>
<accession>A0AAV8UI82</accession>
<dbReference type="SMART" id="SM00879">
    <property type="entry name" value="Brix"/>
    <property type="match status" value="1"/>
</dbReference>
<comment type="similarity">
    <text evidence="2 4">Belongs to the RPF2 family.</text>
</comment>
<evidence type="ECO:0000313" key="6">
    <source>
        <dbReference type="EMBL" id="KAJ8902250.1"/>
    </source>
</evidence>
<evidence type="ECO:0000259" key="5">
    <source>
        <dbReference type="PROSITE" id="PS50833"/>
    </source>
</evidence>
<keyword evidence="7" id="KW-1185">Reference proteome</keyword>
<comment type="subcellular location">
    <subcellularLocation>
        <location evidence="1 4">Nucleus</location>
        <location evidence="1 4">Nucleolus</location>
    </subcellularLocation>
</comment>
<evidence type="ECO:0000256" key="4">
    <source>
        <dbReference type="RuleBase" id="RU367086"/>
    </source>
</evidence>
<comment type="caution">
    <text evidence="6">The sequence shown here is derived from an EMBL/GenBank/DDBJ whole genome shotgun (WGS) entry which is preliminary data.</text>
</comment>
<dbReference type="Proteomes" id="UP001157974">
    <property type="component" value="Unassembled WGS sequence"/>
</dbReference>
<dbReference type="InterPro" id="IPR007109">
    <property type="entry name" value="Brix"/>
</dbReference>
<dbReference type="InterPro" id="IPR039770">
    <property type="entry name" value="Rpf2"/>
</dbReference>
<dbReference type="GO" id="GO:0000027">
    <property type="term" value="P:ribosomal large subunit assembly"/>
    <property type="evidence" value="ECO:0007669"/>
    <property type="project" value="InterPro"/>
</dbReference>
<organism evidence="6 7">
    <name type="scientific">Rhodosorus marinus</name>
    <dbReference type="NCBI Taxonomy" id="101924"/>
    <lineage>
        <taxon>Eukaryota</taxon>
        <taxon>Rhodophyta</taxon>
        <taxon>Stylonematophyceae</taxon>
        <taxon>Stylonematales</taxon>
        <taxon>Stylonemataceae</taxon>
        <taxon>Rhodosorus</taxon>
    </lineage>
</organism>
<feature type="domain" description="Brix" evidence="5">
    <location>
        <begin position="31"/>
        <end position="236"/>
    </location>
</feature>
<dbReference type="PROSITE" id="PS50833">
    <property type="entry name" value="BRIX"/>
    <property type="match status" value="1"/>
</dbReference>
<dbReference type="GO" id="GO:0019843">
    <property type="term" value="F:rRNA binding"/>
    <property type="evidence" value="ECO:0007669"/>
    <property type="project" value="UniProtKB-UniRule"/>
</dbReference>
<evidence type="ECO:0000256" key="2">
    <source>
        <dbReference type="ARBA" id="ARBA00010782"/>
    </source>
</evidence>
<reference evidence="6 7" key="1">
    <citation type="journal article" date="2023" name="Nat. Commun.">
        <title>Origin of minicircular mitochondrial genomes in red algae.</title>
        <authorList>
            <person name="Lee Y."/>
            <person name="Cho C.H."/>
            <person name="Lee Y.M."/>
            <person name="Park S.I."/>
            <person name="Yang J.H."/>
            <person name="West J.A."/>
            <person name="Bhattacharya D."/>
            <person name="Yoon H.S."/>
        </authorList>
    </citation>
    <scope>NUCLEOTIDE SEQUENCE [LARGE SCALE GENOMIC DNA]</scope>
    <source>
        <strain evidence="6 7">CCMP1338</strain>
        <tissue evidence="6">Whole cell</tissue>
    </source>
</reference>
<dbReference type="EMBL" id="JAMWBK010000009">
    <property type="protein sequence ID" value="KAJ8902250.1"/>
    <property type="molecule type" value="Genomic_DNA"/>
</dbReference>
<evidence type="ECO:0000256" key="3">
    <source>
        <dbReference type="ARBA" id="ARBA00023242"/>
    </source>
</evidence>
<evidence type="ECO:0000313" key="7">
    <source>
        <dbReference type="Proteomes" id="UP001157974"/>
    </source>
</evidence>
<dbReference type="Pfam" id="PF04427">
    <property type="entry name" value="Brix"/>
    <property type="match status" value="1"/>
</dbReference>